<accession>A0A1F5NUH5</accession>
<protein>
    <recommendedName>
        <fullName evidence="1">Methyltransferase FkbM domain-containing protein</fullName>
    </recommendedName>
</protein>
<organism evidence="2 3">
    <name type="scientific">Candidatus Doudnabacteria bacterium RIFCSPHIGHO2_01_FULL_43_23</name>
    <dbReference type="NCBI Taxonomy" id="1817822"/>
    <lineage>
        <taxon>Bacteria</taxon>
        <taxon>Candidatus Doudnaibacteriota</taxon>
    </lineage>
</organism>
<sequence length="253" mass="28380">MGNNPGILKKIQLTTKVLKNWPLVLFDKSGLKKSIRYITRSGIQFFARGQSTDVNTAVAVFSGLEYPAEFLKVKPGDTVLDLGANIGAFPLYLNSLYPKIEFHGYAIEPDRSNFEILKKNLDLNGVKFDTYNIAISSQNGTANLTHGTKANAVALTDEPTGLRVTTKKLSTFCQEKDIDRIGLMKIDVEGAEYDIFITDMEFIRERVDSIILEYHNLTAEKNKTVFLKILENSFKIRELSSNGRVGILFCEKL</sequence>
<feature type="domain" description="Methyltransferase FkbM" evidence="1">
    <location>
        <begin position="81"/>
        <end position="230"/>
    </location>
</feature>
<dbReference type="STRING" id="1817822.A2826_02090"/>
<proteinExistence type="predicted"/>
<dbReference type="Proteomes" id="UP000177912">
    <property type="component" value="Unassembled WGS sequence"/>
</dbReference>
<gene>
    <name evidence="2" type="ORF">A2826_02090</name>
</gene>
<dbReference type="PANTHER" id="PTHR34203">
    <property type="entry name" value="METHYLTRANSFERASE, FKBM FAMILY PROTEIN"/>
    <property type="match status" value="1"/>
</dbReference>
<dbReference type="PANTHER" id="PTHR34203:SF15">
    <property type="entry name" value="SLL1173 PROTEIN"/>
    <property type="match status" value="1"/>
</dbReference>
<reference evidence="2 3" key="1">
    <citation type="journal article" date="2016" name="Nat. Commun.">
        <title>Thousands of microbial genomes shed light on interconnected biogeochemical processes in an aquifer system.</title>
        <authorList>
            <person name="Anantharaman K."/>
            <person name="Brown C.T."/>
            <person name="Hug L.A."/>
            <person name="Sharon I."/>
            <person name="Castelle C.J."/>
            <person name="Probst A.J."/>
            <person name="Thomas B.C."/>
            <person name="Singh A."/>
            <person name="Wilkins M.J."/>
            <person name="Karaoz U."/>
            <person name="Brodie E.L."/>
            <person name="Williams K.H."/>
            <person name="Hubbard S.S."/>
            <person name="Banfield J.F."/>
        </authorList>
    </citation>
    <scope>NUCLEOTIDE SEQUENCE [LARGE SCALE GENOMIC DNA]</scope>
</reference>
<dbReference type="NCBIfam" id="TIGR01444">
    <property type="entry name" value="fkbM_fam"/>
    <property type="match status" value="1"/>
</dbReference>
<dbReference type="SUPFAM" id="SSF53335">
    <property type="entry name" value="S-adenosyl-L-methionine-dependent methyltransferases"/>
    <property type="match status" value="1"/>
</dbReference>
<name>A0A1F5NUH5_9BACT</name>
<evidence type="ECO:0000313" key="3">
    <source>
        <dbReference type="Proteomes" id="UP000177912"/>
    </source>
</evidence>
<dbReference type="InterPro" id="IPR006342">
    <property type="entry name" value="FkbM_mtfrase"/>
</dbReference>
<dbReference type="EMBL" id="MFEI01000008">
    <property type="protein sequence ID" value="OGE81326.1"/>
    <property type="molecule type" value="Genomic_DNA"/>
</dbReference>
<dbReference type="Gene3D" id="3.40.50.150">
    <property type="entry name" value="Vaccinia Virus protein VP39"/>
    <property type="match status" value="1"/>
</dbReference>
<dbReference type="AlphaFoldDB" id="A0A1F5NUH5"/>
<dbReference type="InterPro" id="IPR029063">
    <property type="entry name" value="SAM-dependent_MTases_sf"/>
</dbReference>
<evidence type="ECO:0000259" key="1">
    <source>
        <dbReference type="Pfam" id="PF05050"/>
    </source>
</evidence>
<dbReference type="InterPro" id="IPR052514">
    <property type="entry name" value="SAM-dependent_MTase"/>
</dbReference>
<evidence type="ECO:0000313" key="2">
    <source>
        <dbReference type="EMBL" id="OGE81326.1"/>
    </source>
</evidence>
<comment type="caution">
    <text evidence="2">The sequence shown here is derived from an EMBL/GenBank/DDBJ whole genome shotgun (WGS) entry which is preliminary data.</text>
</comment>
<dbReference type="Pfam" id="PF05050">
    <property type="entry name" value="Methyltransf_21"/>
    <property type="match status" value="1"/>
</dbReference>